<evidence type="ECO:0000259" key="1">
    <source>
        <dbReference type="Pfam" id="PF12706"/>
    </source>
</evidence>
<dbReference type="Gene3D" id="3.60.15.10">
    <property type="entry name" value="Ribonuclease Z/Hydroxyacylglutathione hydrolase-like"/>
    <property type="match status" value="1"/>
</dbReference>
<dbReference type="InterPro" id="IPR036866">
    <property type="entry name" value="RibonucZ/Hydroxyglut_hydro"/>
</dbReference>
<proteinExistence type="predicted"/>
<dbReference type="CDD" id="cd16279">
    <property type="entry name" value="metallo-hydrolase-like_MBL-fold"/>
    <property type="match status" value="1"/>
</dbReference>
<dbReference type="SUPFAM" id="SSF56281">
    <property type="entry name" value="Metallo-hydrolase/oxidoreductase"/>
    <property type="match status" value="1"/>
</dbReference>
<organism evidence="2 3">
    <name type="scientific">Rhizorhabdus dicambivorans</name>
    <dbReference type="NCBI Taxonomy" id="1850238"/>
    <lineage>
        <taxon>Bacteria</taxon>
        <taxon>Pseudomonadati</taxon>
        <taxon>Pseudomonadota</taxon>
        <taxon>Alphaproteobacteria</taxon>
        <taxon>Sphingomonadales</taxon>
        <taxon>Sphingomonadaceae</taxon>
        <taxon>Rhizorhabdus</taxon>
    </lineage>
</organism>
<protein>
    <submittedName>
        <fullName evidence="2">MBL fold metallo-hydrolase</fullName>
    </submittedName>
</protein>
<dbReference type="AlphaFoldDB" id="A0A2A4FXJ6"/>
<dbReference type="KEGG" id="rdi:CMV14_13340"/>
<dbReference type="EMBL" id="NWUF01000008">
    <property type="protein sequence ID" value="PCE42409.1"/>
    <property type="molecule type" value="Genomic_DNA"/>
</dbReference>
<evidence type="ECO:0000313" key="2">
    <source>
        <dbReference type="EMBL" id="PCE42409.1"/>
    </source>
</evidence>
<accession>A0A2A4FXJ6</accession>
<reference evidence="2 3" key="1">
    <citation type="submission" date="2017-09" db="EMBL/GenBank/DDBJ databases">
        <title>The Catabolism of 3,6-Dichlorosalicylic acid is Initiated by the Cytochrome P450 Monooxygenase DsmABC in Rhizorhabdus dicambivorans Ndbn-20.</title>
        <authorList>
            <person name="Na L."/>
        </authorList>
    </citation>
    <scope>NUCLEOTIDE SEQUENCE [LARGE SCALE GENOMIC DNA]</scope>
    <source>
        <strain evidence="2 3">Ndbn-20m</strain>
    </source>
</reference>
<dbReference type="Proteomes" id="UP000218934">
    <property type="component" value="Unassembled WGS sequence"/>
</dbReference>
<dbReference type="GO" id="GO:0016787">
    <property type="term" value="F:hydrolase activity"/>
    <property type="evidence" value="ECO:0007669"/>
    <property type="project" value="UniProtKB-KW"/>
</dbReference>
<keyword evidence="2" id="KW-0378">Hydrolase</keyword>
<dbReference type="RefSeq" id="WP_066963519.1">
    <property type="nucleotide sequence ID" value="NZ_CP023449.1"/>
</dbReference>
<evidence type="ECO:0000313" key="3">
    <source>
        <dbReference type="Proteomes" id="UP000218934"/>
    </source>
</evidence>
<dbReference type="PANTHER" id="PTHR42663">
    <property type="entry name" value="HYDROLASE C777.06C-RELATED-RELATED"/>
    <property type="match status" value="1"/>
</dbReference>
<dbReference type="PANTHER" id="PTHR42663:SF6">
    <property type="entry name" value="HYDROLASE C777.06C-RELATED"/>
    <property type="match status" value="1"/>
</dbReference>
<sequence length="254" mass="28222">MKLRILGCGTSSGVPRIGNDWGDCDPAEPRNRRSRASILVSSDTTNLLIDTTPDMRQQLLAADIIDIDAILWTHDHADHCHGIDDCRQIFHARRAPVPGYGFAETMAQLEQRFAYVFHGRDGYPPTVARYELAPDIIIGDIRVRTVAQPHGSIYSAGFRFEHDGKSIGYSTDFHEFTDDMCQLFEAVDIWVVDALRERPHPTHAHLGLTLDAIARCGPGRAILTHMDQSMDYASLSAVLPAGIEPGYDGQDIRL</sequence>
<dbReference type="OrthoDB" id="9781189at2"/>
<comment type="caution">
    <text evidence="2">The sequence shown here is derived from an EMBL/GenBank/DDBJ whole genome shotgun (WGS) entry which is preliminary data.</text>
</comment>
<keyword evidence="3" id="KW-1185">Reference proteome</keyword>
<dbReference type="Pfam" id="PF12706">
    <property type="entry name" value="Lactamase_B_2"/>
    <property type="match status" value="1"/>
</dbReference>
<dbReference type="InterPro" id="IPR001279">
    <property type="entry name" value="Metallo-B-lactamas"/>
</dbReference>
<gene>
    <name evidence="2" type="ORF">COO09_10440</name>
</gene>
<feature type="domain" description="Metallo-beta-lactamase" evidence="1">
    <location>
        <begin position="45"/>
        <end position="226"/>
    </location>
</feature>
<name>A0A2A4FXJ6_9SPHN</name>